<feature type="domain" description="Major facilitator superfamily (MFS) profile" evidence="9">
    <location>
        <begin position="7"/>
        <end position="501"/>
    </location>
</feature>
<dbReference type="InterPro" id="IPR005829">
    <property type="entry name" value="Sugar_transporter_CS"/>
</dbReference>
<dbReference type="PRINTS" id="PR01036">
    <property type="entry name" value="TCRTETB"/>
</dbReference>
<feature type="transmembrane region" description="Helical" evidence="8">
    <location>
        <begin position="260"/>
        <end position="281"/>
    </location>
</feature>
<proteinExistence type="predicted"/>
<dbReference type="PANTHER" id="PTHR42718">
    <property type="entry name" value="MAJOR FACILITATOR SUPERFAMILY MULTIDRUG TRANSPORTER MFSC"/>
    <property type="match status" value="1"/>
</dbReference>
<comment type="subcellular location">
    <subcellularLocation>
        <location evidence="1">Cell membrane</location>
        <topology evidence="1">Multi-pass membrane protein</topology>
    </subcellularLocation>
</comment>
<feature type="transmembrane region" description="Helical" evidence="8">
    <location>
        <begin position="351"/>
        <end position="373"/>
    </location>
</feature>
<evidence type="ECO:0000313" key="10">
    <source>
        <dbReference type="EMBL" id="CAB4899481.1"/>
    </source>
</evidence>
<dbReference type="InterPro" id="IPR020846">
    <property type="entry name" value="MFS_dom"/>
</dbReference>
<name>A0A6J7FVH0_9ZZZZ</name>
<dbReference type="Gene3D" id="1.20.1720.10">
    <property type="entry name" value="Multidrug resistance protein D"/>
    <property type="match status" value="1"/>
</dbReference>
<feature type="region of interest" description="Disordered" evidence="7">
    <location>
        <begin position="507"/>
        <end position="549"/>
    </location>
</feature>
<organism evidence="10">
    <name type="scientific">freshwater metagenome</name>
    <dbReference type="NCBI Taxonomy" id="449393"/>
    <lineage>
        <taxon>unclassified sequences</taxon>
        <taxon>metagenomes</taxon>
        <taxon>ecological metagenomes</taxon>
    </lineage>
</organism>
<feature type="transmembrane region" description="Helical" evidence="8">
    <location>
        <begin position="223"/>
        <end position="240"/>
    </location>
</feature>
<evidence type="ECO:0000256" key="6">
    <source>
        <dbReference type="ARBA" id="ARBA00023136"/>
    </source>
</evidence>
<evidence type="ECO:0000256" key="3">
    <source>
        <dbReference type="ARBA" id="ARBA00022475"/>
    </source>
</evidence>
<dbReference type="NCBIfam" id="TIGR00711">
    <property type="entry name" value="efflux_EmrB"/>
    <property type="match status" value="1"/>
</dbReference>
<evidence type="ECO:0000256" key="4">
    <source>
        <dbReference type="ARBA" id="ARBA00022692"/>
    </source>
</evidence>
<feature type="transmembrane region" description="Helical" evidence="8">
    <location>
        <begin position="301"/>
        <end position="319"/>
    </location>
</feature>
<evidence type="ECO:0000256" key="7">
    <source>
        <dbReference type="SAM" id="MobiDB-lite"/>
    </source>
</evidence>
<feature type="transmembrane region" description="Helical" evidence="8">
    <location>
        <begin position="326"/>
        <end position="345"/>
    </location>
</feature>
<evidence type="ECO:0000256" key="1">
    <source>
        <dbReference type="ARBA" id="ARBA00004651"/>
    </source>
</evidence>
<keyword evidence="4 8" id="KW-0812">Transmembrane</keyword>
<accession>A0A6J7FVH0</accession>
<dbReference type="EMBL" id="CAFBMK010000016">
    <property type="protein sequence ID" value="CAB4899481.1"/>
    <property type="molecule type" value="Genomic_DNA"/>
</dbReference>
<feature type="transmembrane region" description="Helical" evidence="8">
    <location>
        <begin position="7"/>
        <end position="29"/>
    </location>
</feature>
<feature type="transmembrane region" description="Helical" evidence="8">
    <location>
        <begin position="130"/>
        <end position="150"/>
    </location>
</feature>
<feature type="transmembrane region" description="Helical" evidence="8">
    <location>
        <begin position="478"/>
        <end position="497"/>
    </location>
</feature>
<gene>
    <name evidence="10" type="ORF">UFOPK3564_00486</name>
</gene>
<evidence type="ECO:0000256" key="5">
    <source>
        <dbReference type="ARBA" id="ARBA00022989"/>
    </source>
</evidence>
<dbReference type="SUPFAM" id="SSF103473">
    <property type="entry name" value="MFS general substrate transporter"/>
    <property type="match status" value="1"/>
</dbReference>
<dbReference type="AlphaFoldDB" id="A0A6J7FVH0"/>
<feature type="transmembrane region" description="Helical" evidence="8">
    <location>
        <begin position="75"/>
        <end position="97"/>
    </location>
</feature>
<dbReference type="CDD" id="cd17321">
    <property type="entry name" value="MFS_MMR_MDR_like"/>
    <property type="match status" value="1"/>
</dbReference>
<dbReference type="PROSITE" id="PS50850">
    <property type="entry name" value="MFS"/>
    <property type="match status" value="1"/>
</dbReference>
<dbReference type="GO" id="GO:0005886">
    <property type="term" value="C:plasma membrane"/>
    <property type="evidence" value="ECO:0007669"/>
    <property type="project" value="UniProtKB-SubCell"/>
</dbReference>
<evidence type="ECO:0000256" key="8">
    <source>
        <dbReference type="SAM" id="Phobius"/>
    </source>
</evidence>
<evidence type="ECO:0000256" key="2">
    <source>
        <dbReference type="ARBA" id="ARBA00022448"/>
    </source>
</evidence>
<evidence type="ECO:0000259" key="9">
    <source>
        <dbReference type="PROSITE" id="PS50850"/>
    </source>
</evidence>
<sequence length="549" mass="55519">MDRKWLALVAVATGVFMLLIDVTIVNVALPDIASDLDSSFSNLEWVINAYTLTLASTLLVAGSVADLVGRRRVFVTGLVVFSLASLGCGLSTTPLMLNLLRGVQGIGGGMMFATSLAIIAQTFHGKERGVAFGIMGAVTGSAVALGPLAGGVLTDAFGWQAVFLVNLPIGAAAIALSLARITESKDPHDAGIDWLGAILFAGALFLLIFGLVDANKEGWGSPQILGCLIGSVVLLVAFVAAELRRENPLFDLRLLRKPTFLGASLTAFCMSASLFALFLYLTLYLQGGVLGYSPLEAGLRFLPITGLTFLCGPIAGRLTTKVPVRLLLGGGLGFVGIGLILMHGIEPGDPWTVLILGFAIAGIGSGFVNPPLASTAIGVVEQRRSGMASGINSTFRQVGIAGGVAALGAVFQHKVEAGITSGLAGTPAAARADDLSAAVTAGQTEAALKGIGSQASPEQIDRIRDVAHTAFVSGLNTLFLITAAVALIGSVGAFALVRKQDFVASGPGQGPGGPAGDGPAAAEEGSAPAGARPGGAGDAGPAVGEGARA</sequence>
<dbReference type="Gene3D" id="1.20.1250.20">
    <property type="entry name" value="MFS general substrate transporter like domains"/>
    <property type="match status" value="1"/>
</dbReference>
<dbReference type="PROSITE" id="PS00217">
    <property type="entry name" value="SUGAR_TRANSPORT_2"/>
    <property type="match status" value="1"/>
</dbReference>
<dbReference type="InterPro" id="IPR036259">
    <property type="entry name" value="MFS_trans_sf"/>
</dbReference>
<feature type="compositionally biased region" description="Gly residues" evidence="7">
    <location>
        <begin position="507"/>
        <end position="516"/>
    </location>
</feature>
<reference evidence="10" key="1">
    <citation type="submission" date="2020-05" db="EMBL/GenBank/DDBJ databases">
        <authorList>
            <person name="Chiriac C."/>
            <person name="Salcher M."/>
            <person name="Ghai R."/>
            <person name="Kavagutti S V."/>
        </authorList>
    </citation>
    <scope>NUCLEOTIDE SEQUENCE</scope>
</reference>
<keyword evidence="6 8" id="KW-0472">Membrane</keyword>
<feature type="transmembrane region" description="Helical" evidence="8">
    <location>
        <begin position="103"/>
        <end position="123"/>
    </location>
</feature>
<feature type="compositionally biased region" description="Low complexity" evidence="7">
    <location>
        <begin position="539"/>
        <end position="549"/>
    </location>
</feature>
<keyword evidence="3" id="KW-1003">Cell membrane</keyword>
<keyword evidence="2" id="KW-0813">Transport</keyword>
<feature type="transmembrane region" description="Helical" evidence="8">
    <location>
        <begin position="191"/>
        <end position="211"/>
    </location>
</feature>
<feature type="compositionally biased region" description="Low complexity" evidence="7">
    <location>
        <begin position="517"/>
        <end position="531"/>
    </location>
</feature>
<protein>
    <submittedName>
        <fullName evidence="10">Unannotated protein</fullName>
    </submittedName>
</protein>
<dbReference type="PANTHER" id="PTHR42718:SF49">
    <property type="entry name" value="EXPORT PROTEIN"/>
    <property type="match status" value="1"/>
</dbReference>
<feature type="transmembrane region" description="Helical" evidence="8">
    <location>
        <begin position="156"/>
        <end position="179"/>
    </location>
</feature>
<dbReference type="Pfam" id="PF07690">
    <property type="entry name" value="MFS_1"/>
    <property type="match status" value="1"/>
</dbReference>
<dbReference type="InterPro" id="IPR011701">
    <property type="entry name" value="MFS"/>
</dbReference>
<feature type="transmembrane region" description="Helical" evidence="8">
    <location>
        <begin position="49"/>
        <end position="68"/>
    </location>
</feature>
<dbReference type="GO" id="GO:0022857">
    <property type="term" value="F:transmembrane transporter activity"/>
    <property type="evidence" value="ECO:0007669"/>
    <property type="project" value="InterPro"/>
</dbReference>
<keyword evidence="5 8" id="KW-1133">Transmembrane helix</keyword>
<dbReference type="InterPro" id="IPR004638">
    <property type="entry name" value="EmrB-like"/>
</dbReference>